<evidence type="ECO:0000256" key="2">
    <source>
        <dbReference type="ARBA" id="ARBA00022771"/>
    </source>
</evidence>
<feature type="compositionally biased region" description="Polar residues" evidence="4">
    <location>
        <begin position="18"/>
        <end position="30"/>
    </location>
</feature>
<protein>
    <recommendedName>
        <fullName evidence="7">RING-type domain-containing protein</fullName>
    </recommendedName>
</protein>
<feature type="region of interest" description="Disordered" evidence="4">
    <location>
        <begin position="329"/>
        <end position="348"/>
    </location>
</feature>
<organism evidence="5 6">
    <name type="scientific">Sclerotinia sclerotiorum (strain ATCC 18683 / 1980 / Ss-1)</name>
    <name type="common">White mold</name>
    <name type="synonym">Whetzelinia sclerotiorum</name>
    <dbReference type="NCBI Taxonomy" id="665079"/>
    <lineage>
        <taxon>Eukaryota</taxon>
        <taxon>Fungi</taxon>
        <taxon>Dikarya</taxon>
        <taxon>Ascomycota</taxon>
        <taxon>Pezizomycotina</taxon>
        <taxon>Leotiomycetes</taxon>
        <taxon>Helotiales</taxon>
        <taxon>Sclerotiniaceae</taxon>
        <taxon>Sclerotinia</taxon>
    </lineage>
</organism>
<dbReference type="AlphaFoldDB" id="A0A1D9Q774"/>
<evidence type="ECO:0000256" key="1">
    <source>
        <dbReference type="ARBA" id="ARBA00022723"/>
    </source>
</evidence>
<evidence type="ECO:0000313" key="5">
    <source>
        <dbReference type="EMBL" id="APA10798.1"/>
    </source>
</evidence>
<keyword evidence="2" id="KW-0863">Zinc-finger</keyword>
<dbReference type="Proteomes" id="UP000177798">
    <property type="component" value="Chromosome 7"/>
</dbReference>
<evidence type="ECO:0000313" key="6">
    <source>
        <dbReference type="Proteomes" id="UP000177798"/>
    </source>
</evidence>
<dbReference type="PANTHER" id="PTHR28042:SF1">
    <property type="entry name" value="E3 UBIQUITIN-PROTEIN LIGASE COMPLEX SLX5-SLX8 SUBUNIT SLX5"/>
    <property type="match status" value="1"/>
</dbReference>
<dbReference type="PROSITE" id="PS00518">
    <property type="entry name" value="ZF_RING_1"/>
    <property type="match status" value="1"/>
</dbReference>
<dbReference type="InterPro" id="IPR038886">
    <property type="entry name" value="E3_SLX5/Rfp1"/>
</dbReference>
<dbReference type="InterPro" id="IPR017907">
    <property type="entry name" value="Znf_RING_CS"/>
</dbReference>
<dbReference type="OrthoDB" id="2398441at2759"/>
<gene>
    <name evidence="5" type="ORF">sscle_07g055680</name>
</gene>
<evidence type="ECO:0008006" key="7">
    <source>
        <dbReference type="Google" id="ProtNLM"/>
    </source>
</evidence>
<name>A0A1D9Q774_SCLS1</name>
<feature type="compositionally biased region" description="Pro residues" evidence="4">
    <location>
        <begin position="183"/>
        <end position="197"/>
    </location>
</feature>
<accession>A0A1D9Q774</accession>
<feature type="region of interest" description="Disordered" evidence="4">
    <location>
        <begin position="1"/>
        <end position="151"/>
    </location>
</feature>
<sequence>MENELTGTRENRKRSHLEMSQSHLRLSSSPVLFRERPSNFGNSSPIFAPLANIPTASSSSRERRFPAQRGRTPNSPSDQSSRHSRSFRASGEMEADLLPPPRRRSAASSGIIIDLTSDQDDIPSSPAPHRRTARINAPSPRPPPTLGRSEARLEQVVDLTADDDDDDEDDTIIITHSRERSIPLPPRGRLPQPPSITPPYGEGIRVHTIRGTYILNENQMGPARPPPERHLPVGERAIGGMRALYENGADIIMNIHNLMGLNHDELVGGMPFLGGYPAMPNVMDYGRVALQENKPEHVPPPPVGDGFTRSPTENDTAICPSCEEELIHRKDGDEPMAKKSRGAPSRKDREEHPFWVVKDCGHVFCNKCYQHRSNEKLSSFRGSKNILCSVEDCESVVKNKDKWVGIFL</sequence>
<dbReference type="SUPFAM" id="SSF57850">
    <property type="entry name" value="RING/U-box"/>
    <property type="match status" value="1"/>
</dbReference>
<dbReference type="VEuPathDB" id="FungiDB:sscle_07g055680"/>
<proteinExistence type="predicted"/>
<reference evidence="6" key="1">
    <citation type="journal article" date="2017" name="Genome Biol. Evol.">
        <title>The complete genome sequence of the phytopathogenic fungus Sclerotinia sclerotiorum reveals insights into the genome architecture of broad host range pathogens.</title>
        <authorList>
            <person name="Derbyshire M."/>
            <person name="Denton-Giles M."/>
            <person name="Hegedus D."/>
            <person name="Seifbarghy S."/>
            <person name="Rollins J."/>
            <person name="van Kan J."/>
            <person name="Seidl M.F."/>
            <person name="Faino L."/>
            <person name="Mbengue M."/>
            <person name="Navaud O."/>
            <person name="Raffaele S."/>
            <person name="Hammond-Kosack K."/>
            <person name="Heard S."/>
            <person name="Oliver R."/>
        </authorList>
    </citation>
    <scope>NUCLEOTIDE SEQUENCE [LARGE SCALE GENOMIC DNA]</scope>
    <source>
        <strain evidence="6">ATCC 18683 / 1980 / Ss-1</strain>
    </source>
</reference>
<dbReference type="PANTHER" id="PTHR28042">
    <property type="entry name" value="E3 UBIQUITIN-PROTEIN LIGASE COMPLEX SLX5-SLX8 SUBUNIT SLX5"/>
    <property type="match status" value="1"/>
</dbReference>
<evidence type="ECO:0000256" key="4">
    <source>
        <dbReference type="SAM" id="MobiDB-lite"/>
    </source>
</evidence>
<feature type="region of interest" description="Disordered" evidence="4">
    <location>
        <begin position="181"/>
        <end position="202"/>
    </location>
</feature>
<dbReference type="EMBL" id="CP017820">
    <property type="protein sequence ID" value="APA10798.1"/>
    <property type="molecule type" value="Genomic_DNA"/>
</dbReference>
<keyword evidence="3" id="KW-0862">Zinc</keyword>
<keyword evidence="1" id="KW-0479">Metal-binding</keyword>
<dbReference type="GO" id="GO:0008270">
    <property type="term" value="F:zinc ion binding"/>
    <property type="evidence" value="ECO:0007669"/>
    <property type="project" value="UniProtKB-KW"/>
</dbReference>
<evidence type="ECO:0000256" key="3">
    <source>
        <dbReference type="ARBA" id="ARBA00022833"/>
    </source>
</evidence>